<accession>A0AAE7B162</accession>
<feature type="transmembrane region" description="Helical" evidence="1">
    <location>
        <begin position="292"/>
        <end position="310"/>
    </location>
</feature>
<name>A0AAE7B162_9BACT</name>
<evidence type="ECO:0000256" key="1">
    <source>
        <dbReference type="SAM" id="Phobius"/>
    </source>
</evidence>
<feature type="transmembrane region" description="Helical" evidence="1">
    <location>
        <begin position="389"/>
        <end position="408"/>
    </location>
</feature>
<evidence type="ECO:0000313" key="3">
    <source>
        <dbReference type="Proteomes" id="UP000502065"/>
    </source>
</evidence>
<feature type="transmembrane region" description="Helical" evidence="1">
    <location>
        <begin position="85"/>
        <end position="104"/>
    </location>
</feature>
<evidence type="ECO:0000313" key="2">
    <source>
        <dbReference type="EMBL" id="QKE25503.1"/>
    </source>
</evidence>
<reference evidence="2 3" key="1">
    <citation type="submission" date="2018-07" db="EMBL/GenBank/DDBJ databases">
        <title>Identification of phenol metabolism pathways in Arcobacter.</title>
        <authorList>
            <person name="Miller W.G."/>
            <person name="Yee E."/>
            <person name="Bono J.L."/>
        </authorList>
    </citation>
    <scope>NUCLEOTIDE SEQUENCE [LARGE SCALE GENOMIC DNA]</scope>
    <source>
        <strain evidence="2 3">W63</strain>
    </source>
</reference>
<keyword evidence="3" id="KW-1185">Reference proteome</keyword>
<protein>
    <submittedName>
        <fullName evidence="2">Membrane protein</fullName>
    </submittedName>
</protein>
<feature type="transmembrane region" description="Helical" evidence="1">
    <location>
        <begin position="39"/>
        <end position="55"/>
    </location>
</feature>
<organism evidence="2 3">
    <name type="scientific">Arcobacter aquimarinus</name>
    <dbReference type="NCBI Taxonomy" id="1315211"/>
    <lineage>
        <taxon>Bacteria</taxon>
        <taxon>Pseudomonadati</taxon>
        <taxon>Campylobacterota</taxon>
        <taxon>Epsilonproteobacteria</taxon>
        <taxon>Campylobacterales</taxon>
        <taxon>Arcobacteraceae</taxon>
        <taxon>Arcobacter</taxon>
    </lineage>
</organism>
<dbReference type="Proteomes" id="UP000502065">
    <property type="component" value="Chromosome"/>
</dbReference>
<feature type="transmembrane region" description="Helical" evidence="1">
    <location>
        <begin position="316"/>
        <end position="337"/>
    </location>
</feature>
<feature type="transmembrane region" description="Helical" evidence="1">
    <location>
        <begin position="15"/>
        <end position="33"/>
    </location>
</feature>
<feature type="transmembrane region" description="Helical" evidence="1">
    <location>
        <begin position="148"/>
        <end position="170"/>
    </location>
</feature>
<proteinExistence type="predicted"/>
<keyword evidence="1" id="KW-1133">Transmembrane helix</keyword>
<keyword evidence="1" id="KW-0812">Transmembrane</keyword>
<gene>
    <name evidence="2" type="ORF">AAQM_0738</name>
</gene>
<dbReference type="RefSeq" id="WP_171920650.1">
    <property type="nucleotide sequence ID" value="NZ_CBCSAE010000001.1"/>
</dbReference>
<dbReference type="EMBL" id="CP030944">
    <property type="protein sequence ID" value="QKE25503.1"/>
    <property type="molecule type" value="Genomic_DNA"/>
</dbReference>
<dbReference type="KEGG" id="aaqi:AAQM_0738"/>
<sequence length="412" mass="49632">MVWHSSESSILNREISFLAILEIIFAISLYWGIAVYYDFYLHIITSIFIAPFLLLKSEYSIKFVLDKFSKVFFNKKVFLFCKSNIKFDIFIFLLFFAIYFFFFLNKEMSFNTIILLSLTFFFSLIYLSDIFPIIFYATLFKISATTKYFFIGIRNISLNWIYSCFILDIYKTPEIIVNIEEDYRISNDIKISFFVKNIKDEKSLYIFFNRIVITFILYLFALFYRFSIKSTFWFYIPLLFLVKTPSIIEDNSQKVGEFLSSLYETYLAKWRFILALVTLLGFIYSYFNYVDFMNLNIPFTQFLILFYIDISNFEIWRIFQLSIVLSTIFIFLGSNAIRVPKISNNLELKKDLKILIIFYLNIFRNWVSFFYFSSAFLYLFFYFDGINTMYLPMGIKSFLLTIYNFIMYKPFN</sequence>
<keyword evidence="1" id="KW-0472">Membrane</keyword>
<feature type="transmembrane region" description="Helical" evidence="1">
    <location>
        <begin position="268"/>
        <end position="287"/>
    </location>
</feature>
<dbReference type="AlphaFoldDB" id="A0AAE7B162"/>
<feature type="transmembrane region" description="Helical" evidence="1">
    <location>
        <begin position="358"/>
        <end position="383"/>
    </location>
</feature>
<feature type="transmembrane region" description="Helical" evidence="1">
    <location>
        <begin position="110"/>
        <end position="136"/>
    </location>
</feature>
<feature type="transmembrane region" description="Helical" evidence="1">
    <location>
        <begin position="204"/>
        <end position="224"/>
    </location>
</feature>